<evidence type="ECO:0000313" key="1">
    <source>
        <dbReference type="EMBL" id="AYV80788.1"/>
    </source>
</evidence>
<sequence>MEQFLPEAQKRFLTERKENCKLPTIFDLPRYISDSTIQRKIKYEIDNLISYSCLILRINQGPTEYFIMFSKKHECIACSDCNSSVDLMGKITDASSEAEIDYILQHYLFNMICSGIIYSSWDALLKATKDQNDILYRILSPAEFKSELFLK</sequence>
<organism evidence="1">
    <name type="scientific">Harvfovirus sp</name>
    <dbReference type="NCBI Taxonomy" id="2487768"/>
    <lineage>
        <taxon>Viruses</taxon>
        <taxon>Varidnaviria</taxon>
        <taxon>Bamfordvirae</taxon>
        <taxon>Nucleocytoviricota</taxon>
        <taxon>Megaviricetes</taxon>
        <taxon>Imitervirales</taxon>
        <taxon>Mimiviridae</taxon>
        <taxon>Klosneuvirinae</taxon>
    </lineage>
</organism>
<gene>
    <name evidence="1" type="ORF">Harvfovirus6_38</name>
</gene>
<name>A0A3G5A0S0_9VIRU</name>
<dbReference type="EMBL" id="MK072248">
    <property type="protein sequence ID" value="AYV80788.1"/>
    <property type="molecule type" value="Genomic_DNA"/>
</dbReference>
<accession>A0A3G5A0S0</accession>
<protein>
    <submittedName>
        <fullName evidence="1">Uncharacterized protein</fullName>
    </submittedName>
</protein>
<proteinExistence type="predicted"/>
<reference evidence="1" key="1">
    <citation type="submission" date="2018-10" db="EMBL/GenBank/DDBJ databases">
        <title>Hidden diversity of soil giant viruses.</title>
        <authorList>
            <person name="Schulz F."/>
            <person name="Alteio L."/>
            <person name="Goudeau D."/>
            <person name="Ryan E.M."/>
            <person name="Malmstrom R.R."/>
            <person name="Blanchard J."/>
            <person name="Woyke T."/>
        </authorList>
    </citation>
    <scope>NUCLEOTIDE SEQUENCE</scope>
    <source>
        <strain evidence="1">HAV1</strain>
    </source>
</reference>